<dbReference type="RefSeq" id="WP_090728701.1">
    <property type="nucleotide sequence ID" value="NZ_FOOU01000009.1"/>
</dbReference>
<dbReference type="CDD" id="cd00293">
    <property type="entry name" value="USP-like"/>
    <property type="match status" value="1"/>
</dbReference>
<dbReference type="SUPFAM" id="SSF52402">
    <property type="entry name" value="Adenine nucleotide alpha hydrolases-like"/>
    <property type="match status" value="1"/>
</dbReference>
<dbReference type="OrthoDB" id="9792500at2"/>
<dbReference type="PANTHER" id="PTHR46268:SF23">
    <property type="entry name" value="UNIVERSAL STRESS PROTEIN A-RELATED"/>
    <property type="match status" value="1"/>
</dbReference>
<proteinExistence type="inferred from homology"/>
<reference evidence="9" key="1">
    <citation type="submission" date="2016-10" db="EMBL/GenBank/DDBJ databases">
        <authorList>
            <person name="Varghese N."/>
            <person name="Submissions S."/>
        </authorList>
    </citation>
    <scope>NUCLEOTIDE SEQUENCE [LARGE SCALE GENOMIC DNA]</scope>
    <source>
        <strain evidence="9">CGMCC 1.10971</strain>
    </source>
</reference>
<sequence length="144" mass="15893">MAKYRKILVAIDLSEEAKQVLATAVDLREVHNAELLVVHIVEPVSTAYGGVYMMELDKSQDELNTAAKERLTTYANEFNVEANQQIVAVGHPDAEIHRLAEEHNIDLIVIGSHGRRGLQRFILGSTANSVMQSATCDVLAVRVK</sequence>
<evidence type="ECO:0000256" key="2">
    <source>
        <dbReference type="ARBA" id="ARBA00008791"/>
    </source>
</evidence>
<comment type="subunit">
    <text evidence="3">Homodimer.</text>
</comment>
<dbReference type="Proteomes" id="UP000198623">
    <property type="component" value="Unassembled WGS sequence"/>
</dbReference>
<dbReference type="EMBL" id="FOOU01000027">
    <property type="protein sequence ID" value="SFG99931.1"/>
    <property type="molecule type" value="Genomic_DNA"/>
</dbReference>
<evidence type="ECO:0000256" key="5">
    <source>
        <dbReference type="PIRNR" id="PIRNR006276"/>
    </source>
</evidence>
<keyword evidence="4 5" id="KW-0963">Cytoplasm</keyword>
<protein>
    <recommendedName>
        <fullName evidence="5">Universal stress protein</fullName>
    </recommendedName>
</protein>
<reference evidence="7" key="2">
    <citation type="submission" date="2016-10" db="EMBL/GenBank/DDBJ databases">
        <authorList>
            <person name="de Groot N.N."/>
        </authorList>
    </citation>
    <scope>NUCLEOTIDE SEQUENCE [LARGE SCALE GENOMIC DNA]</scope>
    <source>
        <strain evidence="7">CGMCC 1.10971</strain>
    </source>
</reference>
<dbReference type="STRING" id="1045558.SAMN05216175_109174"/>
<dbReference type="PRINTS" id="PR01438">
    <property type="entry name" value="UNVRSLSTRESS"/>
</dbReference>
<dbReference type="EMBL" id="FOOU01000009">
    <property type="protein sequence ID" value="SFG62019.1"/>
    <property type="molecule type" value="Genomic_DNA"/>
</dbReference>
<dbReference type="Pfam" id="PF00582">
    <property type="entry name" value="Usp"/>
    <property type="match status" value="1"/>
</dbReference>
<evidence type="ECO:0000313" key="7">
    <source>
        <dbReference type="EMBL" id="SFG62019.1"/>
    </source>
</evidence>
<dbReference type="PIRSF" id="PIRSF006276">
    <property type="entry name" value="UspA"/>
    <property type="match status" value="1"/>
</dbReference>
<dbReference type="InterPro" id="IPR014729">
    <property type="entry name" value="Rossmann-like_a/b/a_fold"/>
</dbReference>
<evidence type="ECO:0000313" key="8">
    <source>
        <dbReference type="EMBL" id="SFG99931.1"/>
    </source>
</evidence>
<evidence type="ECO:0000256" key="4">
    <source>
        <dbReference type="ARBA" id="ARBA00022490"/>
    </source>
</evidence>
<comment type="similarity">
    <text evidence="2 5">Belongs to the universal stress protein A family.</text>
</comment>
<gene>
    <name evidence="7" type="ORF">SAMN05216175_109174</name>
    <name evidence="8" type="ORF">SAMN05216175_1272</name>
</gene>
<dbReference type="Gene3D" id="3.40.50.620">
    <property type="entry name" value="HUPs"/>
    <property type="match status" value="1"/>
</dbReference>
<keyword evidence="9" id="KW-1185">Reference proteome</keyword>
<feature type="domain" description="UspA" evidence="6">
    <location>
        <begin position="4"/>
        <end position="142"/>
    </location>
</feature>
<organism evidence="7 9">
    <name type="scientific">Neptunomonas qingdaonensis</name>
    <dbReference type="NCBI Taxonomy" id="1045558"/>
    <lineage>
        <taxon>Bacteria</taxon>
        <taxon>Pseudomonadati</taxon>
        <taxon>Pseudomonadota</taxon>
        <taxon>Gammaproteobacteria</taxon>
        <taxon>Oceanospirillales</taxon>
        <taxon>Oceanospirillaceae</taxon>
        <taxon>Neptunomonas</taxon>
    </lineage>
</organism>
<dbReference type="GO" id="GO:0005737">
    <property type="term" value="C:cytoplasm"/>
    <property type="evidence" value="ECO:0007669"/>
    <property type="project" value="UniProtKB-SubCell"/>
</dbReference>
<name>A0A1I2TD17_9GAMM</name>
<accession>A0A1I2TD17</accession>
<evidence type="ECO:0000256" key="1">
    <source>
        <dbReference type="ARBA" id="ARBA00004496"/>
    </source>
</evidence>
<evidence type="ECO:0000256" key="3">
    <source>
        <dbReference type="ARBA" id="ARBA00011738"/>
    </source>
</evidence>
<dbReference type="PANTHER" id="PTHR46268">
    <property type="entry name" value="STRESS RESPONSE PROTEIN NHAX"/>
    <property type="match status" value="1"/>
</dbReference>
<dbReference type="InterPro" id="IPR006016">
    <property type="entry name" value="UspA"/>
</dbReference>
<comment type="subcellular location">
    <subcellularLocation>
        <location evidence="1 5">Cytoplasm</location>
    </subcellularLocation>
</comment>
<evidence type="ECO:0000259" key="6">
    <source>
        <dbReference type="Pfam" id="PF00582"/>
    </source>
</evidence>
<evidence type="ECO:0000313" key="9">
    <source>
        <dbReference type="Proteomes" id="UP000198623"/>
    </source>
</evidence>
<dbReference type="AlphaFoldDB" id="A0A1I2TD17"/>
<dbReference type="InterPro" id="IPR006015">
    <property type="entry name" value="Universal_stress_UspA"/>
</dbReference>